<name>A0A6A4K579_APOLU</name>
<evidence type="ECO:0008006" key="9">
    <source>
        <dbReference type="Google" id="ProtNLM"/>
    </source>
</evidence>
<reference evidence="7" key="1">
    <citation type="journal article" date="2021" name="Mol. Ecol. Resour.">
        <title>Apolygus lucorum genome provides insights into omnivorousness and mesophyll feeding.</title>
        <authorList>
            <person name="Liu Y."/>
            <person name="Liu H."/>
            <person name="Wang H."/>
            <person name="Huang T."/>
            <person name="Liu B."/>
            <person name="Yang B."/>
            <person name="Yin L."/>
            <person name="Li B."/>
            <person name="Zhang Y."/>
            <person name="Zhang S."/>
            <person name="Jiang F."/>
            <person name="Zhang X."/>
            <person name="Ren Y."/>
            <person name="Wang B."/>
            <person name="Wang S."/>
            <person name="Lu Y."/>
            <person name="Wu K."/>
            <person name="Fan W."/>
            <person name="Wang G."/>
        </authorList>
    </citation>
    <scope>NUCLEOTIDE SEQUENCE</scope>
    <source>
        <strain evidence="7">12Hb</strain>
    </source>
</reference>
<accession>A0A6A4K579</accession>
<dbReference type="Pfam" id="PF14772">
    <property type="entry name" value="NYD-SP28"/>
    <property type="match status" value="1"/>
</dbReference>
<feature type="coiled-coil region" evidence="3">
    <location>
        <begin position="364"/>
        <end position="406"/>
    </location>
</feature>
<keyword evidence="8" id="KW-1185">Reference proteome</keyword>
<dbReference type="OrthoDB" id="10260459at2759"/>
<sequence length="778" mass="93381">MESESSQSARQDRLPPIVRSSGRIPKGDDELLDPKGLDESTVRDILKVGIDGRDKVDTYLVSKDPEIRKFCRRIRIIRRLQASQSLTDEEKTQKSATPTENQLRCSTLRIEELIEDSLRSITNVRVAAIKNEEDRQRIEIQRKEEIDTLIREEAVTAQEKFEEINSKWEIISKMKDPLEIHEETEKQRDDCVALLEQKDVIIDNLKGRLKQADQEFYDELAKQNDYINILSDRINEQISLMGECFRKELHDLQQVINTEKDEVLEERVDQWREMSKMKEWLELENISKILNYLQQYEEHIDTMLIEQHELMRSQKMRIETRLNKLTLEESRFRSAVLINSELLNYNVQILQKRQEENRIIKGHQKRIVNKLQETVRRLRQQQNEEINELRNEKIQLLNEMKKSIEYLKTAKERLKMLAAASDKRYFQLWDYNEEIAEGLVNKLLVMDRKFHRDLLNSSWYAPEIEFSKSKIPSYNRASNLNREQDIQPKRKLWQHIKDCDIREISSLIVQTITERNEFLMDHNLKMLIEPFSDRCRNLITVHHVFETLGLRKKEDVDSMVKYFIPYINCRQCRELQEIQSEKEEKQESTRDCIEIVSRRLSMQLAQMSQISKDNFMDDDTNFQILSGEVEYDETREPLHEEIKGDKTTICKIRGHHPVINFYHVSKALKEFVTKLNEERRWEEFTVFDETTMKNMNVSRRLSKREVESYWEGLPKVFPQRTRLLWRSLLTQIKDYYRILLRRNQLQHETKKLQKQSIELRRLLMRYLQKERAREKGKD</sequence>
<dbReference type="AlphaFoldDB" id="A0A6A4K579"/>
<proteinExistence type="inferred from homology"/>
<dbReference type="InterPro" id="IPR029440">
    <property type="entry name" value="DRC1_C"/>
</dbReference>
<evidence type="ECO:0000313" key="8">
    <source>
        <dbReference type="Proteomes" id="UP000466442"/>
    </source>
</evidence>
<dbReference type="Proteomes" id="UP000466442">
    <property type="component" value="Unassembled WGS sequence"/>
</dbReference>
<gene>
    <name evidence="7" type="ORF">GE061_017003</name>
</gene>
<feature type="domain" description="Dynein regulatory complex protein 1/2 N-terminal" evidence="5">
    <location>
        <begin position="126"/>
        <end position="225"/>
    </location>
</feature>
<dbReference type="Pfam" id="PF14775">
    <property type="entry name" value="NYD-SP28_assoc"/>
    <property type="match status" value="1"/>
</dbReference>
<feature type="compositionally biased region" description="Basic and acidic residues" evidence="4">
    <location>
        <begin position="25"/>
        <end position="35"/>
    </location>
</feature>
<dbReference type="GO" id="GO:0003352">
    <property type="term" value="P:regulation of cilium movement"/>
    <property type="evidence" value="ECO:0007669"/>
    <property type="project" value="TreeGrafter"/>
</dbReference>
<evidence type="ECO:0000256" key="4">
    <source>
        <dbReference type="SAM" id="MobiDB-lite"/>
    </source>
</evidence>
<evidence type="ECO:0000259" key="5">
    <source>
        <dbReference type="Pfam" id="PF14772"/>
    </source>
</evidence>
<evidence type="ECO:0000256" key="3">
    <source>
        <dbReference type="SAM" id="Coils"/>
    </source>
</evidence>
<comment type="similarity">
    <text evidence="1">Belongs to the DRC1 family.</text>
</comment>
<evidence type="ECO:0000259" key="6">
    <source>
        <dbReference type="Pfam" id="PF14775"/>
    </source>
</evidence>
<dbReference type="PANTHER" id="PTHR21625:SF1">
    <property type="entry name" value="DYNEIN REGULATORY COMPLEX PROTEIN 1"/>
    <property type="match status" value="1"/>
</dbReference>
<dbReference type="InterPro" id="IPR039750">
    <property type="entry name" value="DRC1/DRC2"/>
</dbReference>
<evidence type="ECO:0000256" key="1">
    <source>
        <dbReference type="ARBA" id="ARBA00009688"/>
    </source>
</evidence>
<evidence type="ECO:0000256" key="2">
    <source>
        <dbReference type="ARBA" id="ARBA00023054"/>
    </source>
</evidence>
<dbReference type="GO" id="GO:0005858">
    <property type="term" value="C:axonemal dynein complex"/>
    <property type="evidence" value="ECO:0007669"/>
    <property type="project" value="InterPro"/>
</dbReference>
<dbReference type="InterPro" id="IPR039505">
    <property type="entry name" value="DRC1/2_N"/>
</dbReference>
<evidence type="ECO:0000313" key="7">
    <source>
        <dbReference type="EMBL" id="KAF6208545.1"/>
    </source>
</evidence>
<organism evidence="7 8">
    <name type="scientific">Apolygus lucorum</name>
    <name type="common">Small green plant bug</name>
    <name type="synonym">Lygocoris lucorum</name>
    <dbReference type="NCBI Taxonomy" id="248454"/>
    <lineage>
        <taxon>Eukaryota</taxon>
        <taxon>Metazoa</taxon>
        <taxon>Ecdysozoa</taxon>
        <taxon>Arthropoda</taxon>
        <taxon>Hexapoda</taxon>
        <taxon>Insecta</taxon>
        <taxon>Pterygota</taxon>
        <taxon>Neoptera</taxon>
        <taxon>Paraneoptera</taxon>
        <taxon>Hemiptera</taxon>
        <taxon>Heteroptera</taxon>
        <taxon>Panheteroptera</taxon>
        <taxon>Cimicomorpha</taxon>
        <taxon>Miridae</taxon>
        <taxon>Mirini</taxon>
        <taxon>Apolygus</taxon>
    </lineage>
</organism>
<dbReference type="GO" id="GO:0060285">
    <property type="term" value="P:cilium-dependent cell motility"/>
    <property type="evidence" value="ECO:0007669"/>
    <property type="project" value="TreeGrafter"/>
</dbReference>
<dbReference type="GO" id="GO:0070286">
    <property type="term" value="P:axonemal dynein complex assembly"/>
    <property type="evidence" value="ECO:0007669"/>
    <property type="project" value="InterPro"/>
</dbReference>
<keyword evidence="2 3" id="KW-0175">Coiled coil</keyword>
<dbReference type="PANTHER" id="PTHR21625">
    <property type="entry name" value="NYD-SP28 PROTEIN"/>
    <property type="match status" value="1"/>
</dbReference>
<protein>
    <recommendedName>
        <fullName evidence="9">Dynein regulatory complex protein 1 C-terminal domain-containing protein</fullName>
    </recommendedName>
</protein>
<dbReference type="EMBL" id="WIXP02000007">
    <property type="protein sequence ID" value="KAF6208545.1"/>
    <property type="molecule type" value="Genomic_DNA"/>
</dbReference>
<feature type="domain" description="Dynein regulatory complex protein 1 C-terminal" evidence="6">
    <location>
        <begin position="709"/>
        <end position="767"/>
    </location>
</feature>
<feature type="region of interest" description="Disordered" evidence="4">
    <location>
        <begin position="1"/>
        <end position="35"/>
    </location>
</feature>
<comment type="caution">
    <text evidence="7">The sequence shown here is derived from an EMBL/GenBank/DDBJ whole genome shotgun (WGS) entry which is preliminary data.</text>
</comment>